<organism evidence="2 3">
    <name type="scientific">Punica granatum</name>
    <name type="common">Pomegranate</name>
    <dbReference type="NCBI Taxonomy" id="22663"/>
    <lineage>
        <taxon>Eukaryota</taxon>
        <taxon>Viridiplantae</taxon>
        <taxon>Streptophyta</taxon>
        <taxon>Embryophyta</taxon>
        <taxon>Tracheophyta</taxon>
        <taxon>Spermatophyta</taxon>
        <taxon>Magnoliopsida</taxon>
        <taxon>eudicotyledons</taxon>
        <taxon>Gunneridae</taxon>
        <taxon>Pentapetalae</taxon>
        <taxon>rosids</taxon>
        <taxon>malvids</taxon>
        <taxon>Myrtales</taxon>
        <taxon>Lythraceae</taxon>
        <taxon>Punica</taxon>
    </lineage>
</organism>
<evidence type="ECO:0000313" key="2">
    <source>
        <dbReference type="EMBL" id="PKI66113.1"/>
    </source>
</evidence>
<comment type="caution">
    <text evidence="2">The sequence shown here is derived from an EMBL/GenBank/DDBJ whole genome shotgun (WGS) entry which is preliminary data.</text>
</comment>
<sequence>MVKNSPGTKLKQLEKFLGVVGNFWKIQGLIEKCWAGLLGTGWASMHLFWPLTGDACATRKKKLTRLAKSETQREKGGPRAAGDESRRLPTPREGATSELWENPSQERECWEL</sequence>
<feature type="compositionally biased region" description="Basic and acidic residues" evidence="1">
    <location>
        <begin position="67"/>
        <end position="87"/>
    </location>
</feature>
<keyword evidence="3" id="KW-1185">Reference proteome</keyword>
<evidence type="ECO:0000256" key="1">
    <source>
        <dbReference type="SAM" id="MobiDB-lite"/>
    </source>
</evidence>
<name>A0A2I0KDA9_PUNGR</name>
<dbReference type="AlphaFoldDB" id="A0A2I0KDA9"/>
<dbReference type="Proteomes" id="UP000233551">
    <property type="component" value="Unassembled WGS sequence"/>
</dbReference>
<feature type="region of interest" description="Disordered" evidence="1">
    <location>
        <begin position="65"/>
        <end position="112"/>
    </location>
</feature>
<accession>A0A2I0KDA9</accession>
<proteinExistence type="predicted"/>
<reference evidence="2 3" key="1">
    <citation type="submission" date="2017-11" db="EMBL/GenBank/DDBJ databases">
        <title>De-novo sequencing of pomegranate (Punica granatum L.) genome.</title>
        <authorList>
            <person name="Akparov Z."/>
            <person name="Amiraslanov A."/>
            <person name="Hajiyeva S."/>
            <person name="Abbasov M."/>
            <person name="Kaur K."/>
            <person name="Hamwieh A."/>
            <person name="Solovyev V."/>
            <person name="Salamov A."/>
            <person name="Braich B."/>
            <person name="Kosarev P."/>
            <person name="Mahmoud A."/>
            <person name="Hajiyev E."/>
            <person name="Babayeva S."/>
            <person name="Izzatullayeva V."/>
            <person name="Mammadov A."/>
            <person name="Mammadov A."/>
            <person name="Sharifova S."/>
            <person name="Ojaghi J."/>
            <person name="Eynullazada K."/>
            <person name="Bayramov B."/>
            <person name="Abdulazimova A."/>
            <person name="Shahmuradov I."/>
        </authorList>
    </citation>
    <scope>NUCLEOTIDE SEQUENCE [LARGE SCALE GENOMIC DNA]</scope>
    <source>
        <strain evidence="3">cv. AG2017</strain>
        <tissue evidence="2">Leaf</tissue>
    </source>
</reference>
<dbReference type="EMBL" id="PGOL01000690">
    <property type="protein sequence ID" value="PKI66113.1"/>
    <property type="molecule type" value="Genomic_DNA"/>
</dbReference>
<protein>
    <submittedName>
        <fullName evidence="2">Uncharacterized protein</fullName>
    </submittedName>
</protein>
<evidence type="ECO:0000313" key="3">
    <source>
        <dbReference type="Proteomes" id="UP000233551"/>
    </source>
</evidence>
<gene>
    <name evidence="2" type="ORF">CRG98_013521</name>
</gene>